<organism evidence="1 2">
    <name type="scientific">Psychrilyobacter piezotolerans</name>
    <dbReference type="NCBI Taxonomy" id="2293438"/>
    <lineage>
        <taxon>Bacteria</taxon>
        <taxon>Fusobacteriati</taxon>
        <taxon>Fusobacteriota</taxon>
        <taxon>Fusobacteriia</taxon>
        <taxon>Fusobacteriales</taxon>
        <taxon>Fusobacteriaceae</taxon>
        <taxon>Psychrilyobacter</taxon>
    </lineage>
</organism>
<dbReference type="InterPro" id="IPR036412">
    <property type="entry name" value="HAD-like_sf"/>
</dbReference>
<dbReference type="RefSeq" id="WP_114641579.1">
    <property type="nucleotide sequence ID" value="NZ_JAACIO010000005.1"/>
</dbReference>
<dbReference type="SUPFAM" id="SSF56784">
    <property type="entry name" value="HAD-like"/>
    <property type="match status" value="1"/>
</dbReference>
<evidence type="ECO:0000313" key="1">
    <source>
        <dbReference type="EMBL" id="REI42201.1"/>
    </source>
</evidence>
<dbReference type="PANTHER" id="PTHR43434:SF13">
    <property type="entry name" value="PHOSPHOGLYCOLATE PHOSPHATASE"/>
    <property type="match status" value="1"/>
</dbReference>
<dbReference type="GO" id="GO:0016787">
    <property type="term" value="F:hydrolase activity"/>
    <property type="evidence" value="ECO:0007669"/>
    <property type="project" value="UniProtKB-KW"/>
</dbReference>
<proteinExistence type="predicted"/>
<keyword evidence="1" id="KW-0378">Hydrolase</keyword>
<dbReference type="PANTHER" id="PTHR43434">
    <property type="entry name" value="PHOSPHOGLYCOLATE PHOSPHATASE"/>
    <property type="match status" value="1"/>
</dbReference>
<reference evidence="1 2" key="1">
    <citation type="submission" date="2018-08" db="EMBL/GenBank/DDBJ databases">
        <title>Draft genome sequence of Psychrilyobacter sp. strain SD5 isolated from Black Sea water.</title>
        <authorList>
            <person name="Yadav S."/>
            <person name="Villanueva L."/>
            <person name="Damste J.S.S."/>
        </authorList>
    </citation>
    <scope>NUCLEOTIDE SEQUENCE [LARGE SCALE GENOMIC DNA]</scope>
    <source>
        <strain evidence="1 2">SD5</strain>
    </source>
</reference>
<dbReference type="Gene3D" id="3.40.50.1000">
    <property type="entry name" value="HAD superfamily/HAD-like"/>
    <property type="match status" value="1"/>
</dbReference>
<dbReference type="InterPro" id="IPR041492">
    <property type="entry name" value="HAD_2"/>
</dbReference>
<evidence type="ECO:0000313" key="2">
    <source>
        <dbReference type="Proteomes" id="UP000263486"/>
    </source>
</evidence>
<dbReference type="Proteomes" id="UP000263486">
    <property type="component" value="Unassembled WGS sequence"/>
</dbReference>
<gene>
    <name evidence="1" type="ORF">DYH56_04035</name>
</gene>
<dbReference type="InterPro" id="IPR006439">
    <property type="entry name" value="HAD-SF_hydro_IA"/>
</dbReference>
<dbReference type="SFLD" id="SFLDG01129">
    <property type="entry name" value="C1.5:_HAD__Beta-PGM__Phosphata"/>
    <property type="match status" value="1"/>
</dbReference>
<dbReference type="SFLD" id="SFLDS00003">
    <property type="entry name" value="Haloacid_Dehalogenase"/>
    <property type="match status" value="1"/>
</dbReference>
<dbReference type="Gene3D" id="1.10.150.240">
    <property type="entry name" value="Putative phosphatase, domain 2"/>
    <property type="match status" value="1"/>
</dbReference>
<protein>
    <submittedName>
        <fullName evidence="1">HAD family hydrolase</fullName>
    </submittedName>
</protein>
<dbReference type="NCBIfam" id="TIGR01549">
    <property type="entry name" value="HAD-SF-IA-v1"/>
    <property type="match status" value="1"/>
</dbReference>
<name>A0ABX9KJG7_9FUSO</name>
<dbReference type="Pfam" id="PF13419">
    <property type="entry name" value="HAD_2"/>
    <property type="match status" value="1"/>
</dbReference>
<comment type="caution">
    <text evidence="1">The sequence shown here is derived from an EMBL/GenBank/DDBJ whole genome shotgun (WGS) entry which is preliminary data.</text>
</comment>
<sequence>MKKTMFIFDFDGTIADSLHMGIDLYNNHIAKKLRCKKIEKNEIEDLKEKHTYKLLKDHDINLIKLPILLFRLKKLMSQKMGDIPLIDGIKEVLISLNKMGYKMGILTSNNKKNVDNFLNHYELRNLFEFIYSEKNIFGKDKAINKIMKIEKLDRIIYVGDETRDIEACKKVEVPIVSVGWGFNTSANLKKHDPDYLIEDPKELLEIAEGLE</sequence>
<dbReference type="InterPro" id="IPR050155">
    <property type="entry name" value="HAD-like_hydrolase_sf"/>
</dbReference>
<dbReference type="InterPro" id="IPR023198">
    <property type="entry name" value="PGP-like_dom2"/>
</dbReference>
<accession>A0ABX9KJG7</accession>
<keyword evidence="2" id="KW-1185">Reference proteome</keyword>
<dbReference type="EMBL" id="QUAJ01000005">
    <property type="protein sequence ID" value="REI42201.1"/>
    <property type="molecule type" value="Genomic_DNA"/>
</dbReference>
<dbReference type="InterPro" id="IPR023214">
    <property type="entry name" value="HAD_sf"/>
</dbReference>